<feature type="transmembrane region" description="Helical" evidence="5">
    <location>
        <begin position="88"/>
        <end position="105"/>
    </location>
</feature>
<feature type="transmembrane region" description="Helical" evidence="5">
    <location>
        <begin position="322"/>
        <end position="344"/>
    </location>
</feature>
<dbReference type="PANTHER" id="PTHR22773">
    <property type="entry name" value="NADH DEHYDROGENASE"/>
    <property type="match status" value="1"/>
</dbReference>
<dbReference type="HAMAP" id="MF_00445">
    <property type="entry name" value="NDH1_NuoN_1"/>
    <property type="match status" value="1"/>
</dbReference>
<reference evidence="7" key="1">
    <citation type="submission" date="2018-05" db="EMBL/GenBank/DDBJ databases">
        <authorList>
            <person name="Lanie J.A."/>
            <person name="Ng W.-L."/>
            <person name="Kazmierczak K.M."/>
            <person name="Andrzejewski T.M."/>
            <person name="Davidsen T.M."/>
            <person name="Wayne K.J."/>
            <person name="Tettelin H."/>
            <person name="Glass J.I."/>
            <person name="Rusch D."/>
            <person name="Podicherti R."/>
            <person name="Tsui H.-C.T."/>
            <person name="Winkler M.E."/>
        </authorList>
    </citation>
    <scope>NUCLEOTIDE SEQUENCE</scope>
</reference>
<feature type="transmembrane region" description="Helical" evidence="5">
    <location>
        <begin position="282"/>
        <end position="302"/>
    </location>
</feature>
<keyword evidence="3 5" id="KW-1133">Transmembrane helix</keyword>
<proteinExistence type="inferred from homology"/>
<evidence type="ECO:0000256" key="2">
    <source>
        <dbReference type="ARBA" id="ARBA00022692"/>
    </source>
</evidence>
<dbReference type="InterPro" id="IPR010096">
    <property type="entry name" value="NADH-Q_OxRdtase_suN/2"/>
</dbReference>
<evidence type="ECO:0000256" key="4">
    <source>
        <dbReference type="ARBA" id="ARBA00023136"/>
    </source>
</evidence>
<keyword evidence="4 5" id="KW-0472">Membrane</keyword>
<sequence>VAGLAFFILALDLFLKENWKQYLAWVGFVGLVVILVISLFVESEGQLYDGLLEFDEFTKFFRIFFLVIAAVAVVISREYVESKLKYPGEYYGILLFTLLGAMLLASSAELLTAYINLELLSFGLYVLVGYERYNAKSNEAAVKYILLGAFSSALILFGISQIYGILGTTRFDEMSVAFSALPSIYPGLAVGFVLIVSGLGFKLAAVPFHMWAPDVYEGAPLPITAWLSVGSKAAALALAMRLFAEGFFTVFGEWQPVIIVIAASTMVVGNLLALVQKNMKRLLAYSSIGHMGYLLMGLAALVPVVGDGTTTEKFSNLVSNGLLFHMVSYGFTSMAAFLCVIVVYNKTGRDDISGLAGLSKRQPLVSLVLVSALFSMAGLPIFVGFASKFYLFNAVGGQGLLWLVGLAIVMSLISLYYYL</sequence>
<comment type="subcellular location">
    <subcellularLocation>
        <location evidence="1">Membrane</location>
        <topology evidence="1">Multi-pass membrane protein</topology>
    </subcellularLocation>
</comment>
<feature type="transmembrane region" description="Helical" evidence="5">
    <location>
        <begin position="60"/>
        <end position="76"/>
    </location>
</feature>
<dbReference type="NCBIfam" id="TIGR01770">
    <property type="entry name" value="NDH_I_N"/>
    <property type="match status" value="1"/>
</dbReference>
<gene>
    <name evidence="7" type="ORF">METZ01_LOCUS149461</name>
</gene>
<organism evidence="7">
    <name type="scientific">marine metagenome</name>
    <dbReference type="NCBI Taxonomy" id="408172"/>
    <lineage>
        <taxon>unclassified sequences</taxon>
        <taxon>metagenomes</taxon>
        <taxon>ecological metagenomes</taxon>
    </lineage>
</organism>
<dbReference type="GO" id="GO:0016020">
    <property type="term" value="C:membrane"/>
    <property type="evidence" value="ECO:0007669"/>
    <property type="project" value="UniProtKB-SubCell"/>
</dbReference>
<dbReference type="AlphaFoldDB" id="A0A382A6C5"/>
<evidence type="ECO:0000256" key="3">
    <source>
        <dbReference type="ARBA" id="ARBA00022989"/>
    </source>
</evidence>
<evidence type="ECO:0000259" key="6">
    <source>
        <dbReference type="Pfam" id="PF00361"/>
    </source>
</evidence>
<dbReference type="GO" id="GO:0008137">
    <property type="term" value="F:NADH dehydrogenase (ubiquinone) activity"/>
    <property type="evidence" value="ECO:0007669"/>
    <property type="project" value="InterPro"/>
</dbReference>
<dbReference type="Pfam" id="PF00361">
    <property type="entry name" value="Proton_antipo_M"/>
    <property type="match status" value="1"/>
</dbReference>
<dbReference type="GO" id="GO:0042773">
    <property type="term" value="P:ATP synthesis coupled electron transport"/>
    <property type="evidence" value="ECO:0007669"/>
    <property type="project" value="InterPro"/>
</dbReference>
<dbReference type="EMBL" id="UINC01023937">
    <property type="protein sequence ID" value="SVA96607.1"/>
    <property type="molecule type" value="Genomic_DNA"/>
</dbReference>
<dbReference type="InterPro" id="IPR001750">
    <property type="entry name" value="ND/Mrp_TM"/>
</dbReference>
<feature type="transmembrane region" description="Helical" evidence="5">
    <location>
        <begin position="142"/>
        <end position="164"/>
    </location>
</feature>
<feature type="transmembrane region" description="Helical" evidence="5">
    <location>
        <begin position="22"/>
        <end position="40"/>
    </location>
</feature>
<evidence type="ECO:0000256" key="1">
    <source>
        <dbReference type="ARBA" id="ARBA00004141"/>
    </source>
</evidence>
<feature type="non-terminal residue" evidence="7">
    <location>
        <position position="1"/>
    </location>
</feature>
<accession>A0A382A6C5</accession>
<feature type="non-terminal residue" evidence="7">
    <location>
        <position position="419"/>
    </location>
</feature>
<keyword evidence="2 5" id="KW-0812">Transmembrane</keyword>
<feature type="transmembrane region" description="Helical" evidence="5">
    <location>
        <begin position="399"/>
        <end position="418"/>
    </location>
</feature>
<evidence type="ECO:0000256" key="5">
    <source>
        <dbReference type="SAM" id="Phobius"/>
    </source>
</evidence>
<feature type="transmembrane region" description="Helical" evidence="5">
    <location>
        <begin position="256"/>
        <end position="275"/>
    </location>
</feature>
<feature type="transmembrane region" description="Helical" evidence="5">
    <location>
        <begin position="184"/>
        <end position="211"/>
    </location>
</feature>
<feature type="domain" description="NADH:quinone oxidoreductase/Mrp antiporter transmembrane" evidence="6">
    <location>
        <begin position="107"/>
        <end position="414"/>
    </location>
</feature>
<feature type="transmembrane region" description="Helical" evidence="5">
    <location>
        <begin position="364"/>
        <end position="387"/>
    </location>
</feature>
<name>A0A382A6C5_9ZZZZ</name>
<evidence type="ECO:0000313" key="7">
    <source>
        <dbReference type="EMBL" id="SVA96607.1"/>
    </source>
</evidence>
<protein>
    <recommendedName>
        <fullName evidence="6">NADH:quinone oxidoreductase/Mrp antiporter transmembrane domain-containing protein</fullName>
    </recommendedName>
</protein>